<feature type="region of interest" description="Disordered" evidence="1">
    <location>
        <begin position="119"/>
        <end position="140"/>
    </location>
</feature>
<protein>
    <submittedName>
        <fullName evidence="2">Uncharacterized protein</fullName>
    </submittedName>
</protein>
<name>A0A4S4LWI1_9AGAM</name>
<dbReference type="AlphaFoldDB" id="A0A4S4LWI1"/>
<evidence type="ECO:0000256" key="1">
    <source>
        <dbReference type="SAM" id="MobiDB-lite"/>
    </source>
</evidence>
<evidence type="ECO:0000313" key="2">
    <source>
        <dbReference type="EMBL" id="THH16862.1"/>
    </source>
</evidence>
<evidence type="ECO:0000313" key="3">
    <source>
        <dbReference type="Proteomes" id="UP000310158"/>
    </source>
</evidence>
<proteinExistence type="predicted"/>
<reference evidence="2 3" key="1">
    <citation type="submission" date="2019-02" db="EMBL/GenBank/DDBJ databases">
        <title>Genome sequencing of the rare red list fungi Bondarzewia mesenterica.</title>
        <authorList>
            <person name="Buettner E."/>
            <person name="Kellner H."/>
        </authorList>
    </citation>
    <scope>NUCLEOTIDE SEQUENCE [LARGE SCALE GENOMIC DNA]</scope>
    <source>
        <strain evidence="2 3">DSM 108281</strain>
    </source>
</reference>
<accession>A0A4S4LWI1</accession>
<gene>
    <name evidence="2" type="ORF">EW146_g3837</name>
</gene>
<keyword evidence="3" id="KW-1185">Reference proteome</keyword>
<dbReference type="EMBL" id="SGPL01000139">
    <property type="protein sequence ID" value="THH16862.1"/>
    <property type="molecule type" value="Genomic_DNA"/>
</dbReference>
<comment type="caution">
    <text evidence="2">The sequence shown here is derived from an EMBL/GenBank/DDBJ whole genome shotgun (WGS) entry which is preliminary data.</text>
</comment>
<organism evidence="2 3">
    <name type="scientific">Bondarzewia mesenterica</name>
    <dbReference type="NCBI Taxonomy" id="1095465"/>
    <lineage>
        <taxon>Eukaryota</taxon>
        <taxon>Fungi</taxon>
        <taxon>Dikarya</taxon>
        <taxon>Basidiomycota</taxon>
        <taxon>Agaricomycotina</taxon>
        <taxon>Agaricomycetes</taxon>
        <taxon>Russulales</taxon>
        <taxon>Bondarzewiaceae</taxon>
        <taxon>Bondarzewia</taxon>
    </lineage>
</organism>
<sequence>MLCGCKILEFPYDRLDFCSPKIATECAKEASKPQVHNMAVYEVLRTDSEVDEDVTLVELDALMTQGHRFQEIKVTMILLKSHPKLLPSPTEAELRALASTAFRLEGLLLLNEGFHTSTPPPINPLFSTEPMWDPSSHTPS</sequence>
<dbReference type="Proteomes" id="UP000310158">
    <property type="component" value="Unassembled WGS sequence"/>
</dbReference>